<feature type="signal peptide" evidence="5">
    <location>
        <begin position="1"/>
        <end position="23"/>
    </location>
</feature>
<keyword evidence="4" id="KW-0378">Hydrolase</keyword>
<evidence type="ECO:0000256" key="2">
    <source>
        <dbReference type="ARBA" id="ARBA00022750"/>
    </source>
</evidence>
<evidence type="ECO:0000256" key="5">
    <source>
        <dbReference type="SAM" id="SignalP"/>
    </source>
</evidence>
<dbReference type="EMBL" id="KL197710">
    <property type="protein sequence ID" value="KDQ62988.1"/>
    <property type="molecule type" value="Genomic_DNA"/>
</dbReference>
<dbReference type="GO" id="GO:0004190">
    <property type="term" value="F:aspartic-type endopeptidase activity"/>
    <property type="evidence" value="ECO:0007669"/>
    <property type="project" value="UniProtKB-KW"/>
</dbReference>
<protein>
    <recommendedName>
        <fullName evidence="6">Peptidase A1 domain-containing protein</fullName>
    </recommendedName>
</protein>
<dbReference type="PANTHER" id="PTHR47966:SF74">
    <property type="entry name" value="AGR407CP"/>
    <property type="match status" value="1"/>
</dbReference>
<dbReference type="STRING" id="933084.A0A067Q7H6"/>
<dbReference type="PRINTS" id="PR00792">
    <property type="entry name" value="PEPSIN"/>
</dbReference>
<reference evidence="8" key="1">
    <citation type="journal article" date="2014" name="Proc. Natl. Acad. Sci. U.S.A.">
        <title>Extensive sampling of basidiomycete genomes demonstrates inadequacy of the white-rot/brown-rot paradigm for wood decay fungi.</title>
        <authorList>
            <person name="Riley R."/>
            <person name="Salamov A.A."/>
            <person name="Brown D.W."/>
            <person name="Nagy L.G."/>
            <person name="Floudas D."/>
            <person name="Held B.W."/>
            <person name="Levasseur A."/>
            <person name="Lombard V."/>
            <person name="Morin E."/>
            <person name="Otillar R."/>
            <person name="Lindquist E.A."/>
            <person name="Sun H."/>
            <person name="LaButti K.M."/>
            <person name="Schmutz J."/>
            <person name="Jabbour D."/>
            <person name="Luo H."/>
            <person name="Baker S.E."/>
            <person name="Pisabarro A.G."/>
            <person name="Walton J.D."/>
            <person name="Blanchette R.A."/>
            <person name="Henrissat B."/>
            <person name="Martin F."/>
            <person name="Cullen D."/>
            <person name="Hibbett D.S."/>
            <person name="Grigoriev I.V."/>
        </authorList>
    </citation>
    <scope>NUCLEOTIDE SEQUENCE [LARGE SCALE GENOMIC DNA]</scope>
    <source>
        <strain evidence="8">MUCL 33604</strain>
    </source>
</reference>
<keyword evidence="4" id="KW-0645">Protease</keyword>
<dbReference type="Pfam" id="PF00026">
    <property type="entry name" value="Asp"/>
    <property type="match status" value="1"/>
</dbReference>
<proteinExistence type="inferred from homology"/>
<comment type="similarity">
    <text evidence="1 4">Belongs to the peptidase A1 family.</text>
</comment>
<feature type="active site" evidence="3">
    <location>
        <position position="104"/>
    </location>
</feature>
<dbReference type="PROSITE" id="PS51767">
    <property type="entry name" value="PEPTIDASE_A1"/>
    <property type="match status" value="1"/>
</dbReference>
<sequence>MSPTSTTLSILLALSLVAVNVNANPLTIRDTLITLPLAKKVNMTGGSANLVQIGQARAKAFRSRADGRMQQGMIMSVPVENQAVTYVASVGVGSPPTTYSLVIDTGSSNTWVGANKPYTRTSAGSQTDDLVEVMYGSGAFAGREFLDEVSFGSALKVTGQSIGIATTSKGFHNVDGILGIGLVDLTEGTLVPHIRSTIPTIIDNLLTQGTISKPLLAISFEPTTLLENVNGELTFGGTDPSKYTGSINYVPLTTTSPSAKYWGIDQSITYGSAGTTILSQTAGIVDTGTSLILIASDAFDRYMEATGGVEDASTGLLRITSAQYANLQSLYFKVGGVSYELTPNAQIWPRSLNGDIGGTASGIYLIVANIGSPSGEGLDFVNGFTFLERFYSVYDSGSGGRVGLAATPFTHAATN</sequence>
<evidence type="ECO:0000259" key="6">
    <source>
        <dbReference type="PROSITE" id="PS51767"/>
    </source>
</evidence>
<keyword evidence="2 4" id="KW-0064">Aspartyl protease</keyword>
<dbReference type="InParanoid" id="A0A067Q7H6"/>
<feature type="domain" description="Peptidase A1" evidence="6">
    <location>
        <begin position="86"/>
        <end position="405"/>
    </location>
</feature>
<evidence type="ECO:0000256" key="3">
    <source>
        <dbReference type="PIRSR" id="PIRSR601461-1"/>
    </source>
</evidence>
<evidence type="ECO:0000256" key="4">
    <source>
        <dbReference type="RuleBase" id="RU000454"/>
    </source>
</evidence>
<evidence type="ECO:0000313" key="8">
    <source>
        <dbReference type="Proteomes" id="UP000027265"/>
    </source>
</evidence>
<dbReference type="GO" id="GO:0006508">
    <property type="term" value="P:proteolysis"/>
    <property type="evidence" value="ECO:0007669"/>
    <property type="project" value="UniProtKB-KW"/>
</dbReference>
<dbReference type="InterPro" id="IPR033121">
    <property type="entry name" value="PEPTIDASE_A1"/>
</dbReference>
<dbReference type="InterPro" id="IPR021109">
    <property type="entry name" value="Peptidase_aspartic_dom_sf"/>
</dbReference>
<dbReference type="Gene3D" id="2.40.70.10">
    <property type="entry name" value="Acid Proteases"/>
    <property type="match status" value="2"/>
</dbReference>
<organism evidence="7 8">
    <name type="scientific">Jaapia argillacea MUCL 33604</name>
    <dbReference type="NCBI Taxonomy" id="933084"/>
    <lineage>
        <taxon>Eukaryota</taxon>
        <taxon>Fungi</taxon>
        <taxon>Dikarya</taxon>
        <taxon>Basidiomycota</taxon>
        <taxon>Agaricomycotina</taxon>
        <taxon>Agaricomycetes</taxon>
        <taxon>Agaricomycetidae</taxon>
        <taxon>Jaapiales</taxon>
        <taxon>Jaapiaceae</taxon>
        <taxon>Jaapia</taxon>
    </lineage>
</organism>
<feature type="chain" id="PRO_5001643795" description="Peptidase A1 domain-containing protein" evidence="5">
    <location>
        <begin position="24"/>
        <end position="415"/>
    </location>
</feature>
<keyword evidence="5" id="KW-0732">Signal</keyword>
<dbReference type="InterPro" id="IPR001969">
    <property type="entry name" value="Aspartic_peptidase_AS"/>
</dbReference>
<evidence type="ECO:0000256" key="1">
    <source>
        <dbReference type="ARBA" id="ARBA00007447"/>
    </source>
</evidence>
<dbReference type="SUPFAM" id="SSF50630">
    <property type="entry name" value="Acid proteases"/>
    <property type="match status" value="1"/>
</dbReference>
<accession>A0A067Q7H6</accession>
<evidence type="ECO:0000313" key="7">
    <source>
        <dbReference type="EMBL" id="KDQ62988.1"/>
    </source>
</evidence>
<feature type="active site" evidence="3">
    <location>
        <position position="286"/>
    </location>
</feature>
<dbReference type="InterPro" id="IPR034164">
    <property type="entry name" value="Pepsin-like_dom"/>
</dbReference>
<gene>
    <name evidence="7" type="ORF">JAAARDRAFT_28980</name>
</gene>
<dbReference type="OrthoDB" id="660550at2759"/>
<dbReference type="Proteomes" id="UP000027265">
    <property type="component" value="Unassembled WGS sequence"/>
</dbReference>
<dbReference type="CDD" id="cd05471">
    <property type="entry name" value="pepsin_like"/>
    <property type="match status" value="1"/>
</dbReference>
<dbReference type="HOGENOM" id="CLU_038846_0_0_1"/>
<dbReference type="PANTHER" id="PTHR47966">
    <property type="entry name" value="BETA-SITE APP-CLEAVING ENZYME, ISOFORM A-RELATED"/>
    <property type="match status" value="1"/>
</dbReference>
<keyword evidence="8" id="KW-1185">Reference proteome</keyword>
<dbReference type="PROSITE" id="PS00141">
    <property type="entry name" value="ASP_PROTEASE"/>
    <property type="match status" value="2"/>
</dbReference>
<dbReference type="AlphaFoldDB" id="A0A067Q7H6"/>
<dbReference type="InterPro" id="IPR001461">
    <property type="entry name" value="Aspartic_peptidase_A1"/>
</dbReference>
<name>A0A067Q7H6_9AGAM</name>